<accession>A0A098S259</accession>
<evidence type="ECO:0000256" key="8">
    <source>
        <dbReference type="ARBA" id="ARBA00022801"/>
    </source>
</evidence>
<dbReference type="EMBL" id="JPOS01000090">
    <property type="protein sequence ID" value="KGE85252.1"/>
    <property type="molecule type" value="Genomic_DNA"/>
</dbReference>
<evidence type="ECO:0000256" key="6">
    <source>
        <dbReference type="ARBA" id="ARBA00022723"/>
    </source>
</evidence>
<keyword evidence="14" id="KW-1185">Reference proteome</keyword>
<evidence type="ECO:0000313" key="14">
    <source>
        <dbReference type="Proteomes" id="UP000029736"/>
    </source>
</evidence>
<dbReference type="GO" id="GO:0030178">
    <property type="term" value="P:negative regulation of Wnt signaling pathway"/>
    <property type="evidence" value="ECO:0007669"/>
    <property type="project" value="InterPro"/>
</dbReference>
<dbReference type="STRING" id="1524460.IX84_27405"/>
<evidence type="ECO:0000256" key="4">
    <source>
        <dbReference type="ARBA" id="ARBA00022670"/>
    </source>
</evidence>
<gene>
    <name evidence="13" type="ORF">IX84_27405</name>
</gene>
<dbReference type="GO" id="GO:0004222">
    <property type="term" value="F:metalloendopeptidase activity"/>
    <property type="evidence" value="ECO:0007669"/>
    <property type="project" value="TreeGrafter"/>
</dbReference>
<keyword evidence="12" id="KW-0325">Glycoprotein</keyword>
<dbReference type="CDD" id="cd14789">
    <property type="entry name" value="Tiki"/>
    <property type="match status" value="1"/>
</dbReference>
<comment type="caution">
    <text evidence="13">The sequence shown here is derived from an EMBL/GenBank/DDBJ whole genome shotgun (WGS) entry which is preliminary data.</text>
</comment>
<dbReference type="AlphaFoldDB" id="A0A098S259"/>
<name>A0A098S259_9BACT</name>
<evidence type="ECO:0000256" key="2">
    <source>
        <dbReference type="ARBA" id="ARBA00001941"/>
    </source>
</evidence>
<evidence type="ECO:0000256" key="12">
    <source>
        <dbReference type="ARBA" id="ARBA00023180"/>
    </source>
</evidence>
<keyword evidence="7" id="KW-0732">Signal</keyword>
<dbReference type="GO" id="GO:0006508">
    <property type="term" value="P:proteolysis"/>
    <property type="evidence" value="ECO:0007669"/>
    <property type="project" value="UniProtKB-KW"/>
</dbReference>
<evidence type="ECO:0000256" key="9">
    <source>
        <dbReference type="ARBA" id="ARBA00022989"/>
    </source>
</evidence>
<keyword evidence="6" id="KW-0479">Metal-binding</keyword>
<evidence type="ECO:0000256" key="7">
    <source>
        <dbReference type="ARBA" id="ARBA00022729"/>
    </source>
</evidence>
<dbReference type="InterPro" id="IPR040230">
    <property type="entry name" value="TIKI1/2-like"/>
</dbReference>
<comment type="cofactor">
    <cofactor evidence="2">
        <name>Co(2+)</name>
        <dbReference type="ChEBI" id="CHEBI:48828"/>
    </cofactor>
</comment>
<protein>
    <recommendedName>
        <fullName evidence="15">TraB/GumN family protein</fullName>
    </recommendedName>
</protein>
<evidence type="ECO:0000256" key="1">
    <source>
        <dbReference type="ARBA" id="ARBA00001936"/>
    </source>
</evidence>
<dbReference type="Proteomes" id="UP000029736">
    <property type="component" value="Unassembled WGS sequence"/>
</dbReference>
<proteinExistence type="predicted"/>
<evidence type="ECO:0000256" key="5">
    <source>
        <dbReference type="ARBA" id="ARBA00022692"/>
    </source>
</evidence>
<evidence type="ECO:0000256" key="11">
    <source>
        <dbReference type="ARBA" id="ARBA00023136"/>
    </source>
</evidence>
<sequence>MLWSVRSPDLMAPSYLFGTMHVRDHRAYTFYEQACRCIDQCEAMALEFDLGRMDQDTQAVIMQQVPAQSLEALLPSRKLEKIRKFFLRALSVDIFPLRHLSPLLVSNIINERLLEEDHPIALDEMLWQYARQADKTILGIETYEEQLKVLQKIPPEVQAQSIVAMARHFRQHRRHLLRLAALYAAGNLPQLHQSSKRSLSGMRYPMLYRRNAIMAERIGKMIAGQPVFCAVGAGHLYGGKGVLRLLKKQGLSVAPVPPQ</sequence>
<dbReference type="Pfam" id="PF01963">
    <property type="entry name" value="TraB_PrgY_gumN"/>
    <property type="match status" value="1"/>
</dbReference>
<comment type="subcellular location">
    <subcellularLocation>
        <location evidence="3">Membrane</location>
        <topology evidence="3">Single-pass type I membrane protein</topology>
    </subcellularLocation>
</comment>
<reference evidence="13 14" key="1">
    <citation type="journal article" date="2014" name="Int. J. Syst. Evol. Microbiol.">
        <title>Phaeodactylibacter xiamenensis gen. nov., sp. nov., a member of the family Saprospiraceae isolated from the marine alga Phaeodactylum tricornutum.</title>
        <authorList>
            <person name="Chen Z.Jr."/>
            <person name="Lei X."/>
            <person name="Lai Q."/>
            <person name="Li Y."/>
            <person name="Zhang B."/>
            <person name="Zhang J."/>
            <person name="Zhang H."/>
            <person name="Yang L."/>
            <person name="Zheng W."/>
            <person name="Tian Y."/>
            <person name="Yu Z."/>
            <person name="Xu H.Jr."/>
            <person name="Zheng T."/>
        </authorList>
    </citation>
    <scope>NUCLEOTIDE SEQUENCE [LARGE SCALE GENOMIC DNA]</scope>
    <source>
        <strain evidence="13 14">KD52</strain>
    </source>
</reference>
<evidence type="ECO:0008006" key="15">
    <source>
        <dbReference type="Google" id="ProtNLM"/>
    </source>
</evidence>
<evidence type="ECO:0000256" key="3">
    <source>
        <dbReference type="ARBA" id="ARBA00004479"/>
    </source>
</evidence>
<dbReference type="InterPro" id="IPR002816">
    <property type="entry name" value="TraB/PrgY/GumN_fam"/>
</dbReference>
<keyword evidence="9" id="KW-1133">Transmembrane helix</keyword>
<dbReference type="PANTHER" id="PTHR31120:SF6">
    <property type="entry name" value="METALLOPROTEASE TIKI HOMOLOG"/>
    <property type="match status" value="1"/>
</dbReference>
<keyword evidence="5" id="KW-0812">Transmembrane</keyword>
<dbReference type="PANTHER" id="PTHR31120">
    <property type="entry name" value="METALLOPROTEASE TIKI"/>
    <property type="match status" value="1"/>
</dbReference>
<organism evidence="13 14">
    <name type="scientific">Phaeodactylibacter xiamenensis</name>
    <dbReference type="NCBI Taxonomy" id="1524460"/>
    <lineage>
        <taxon>Bacteria</taxon>
        <taxon>Pseudomonadati</taxon>
        <taxon>Bacteroidota</taxon>
        <taxon>Saprospiria</taxon>
        <taxon>Saprospirales</taxon>
        <taxon>Haliscomenobacteraceae</taxon>
        <taxon>Phaeodactylibacter</taxon>
    </lineage>
</organism>
<keyword evidence="4" id="KW-0645">Protease</keyword>
<evidence type="ECO:0000256" key="10">
    <source>
        <dbReference type="ARBA" id="ARBA00023049"/>
    </source>
</evidence>
<evidence type="ECO:0000313" key="13">
    <source>
        <dbReference type="EMBL" id="KGE85252.1"/>
    </source>
</evidence>
<keyword evidence="8" id="KW-0378">Hydrolase</keyword>
<dbReference type="GO" id="GO:0016020">
    <property type="term" value="C:membrane"/>
    <property type="evidence" value="ECO:0007669"/>
    <property type="project" value="UniProtKB-SubCell"/>
</dbReference>
<dbReference type="GO" id="GO:0046872">
    <property type="term" value="F:metal ion binding"/>
    <property type="evidence" value="ECO:0007669"/>
    <property type="project" value="UniProtKB-KW"/>
</dbReference>
<keyword evidence="10" id="KW-0482">Metalloprotease</keyword>
<comment type="cofactor">
    <cofactor evidence="1">
        <name>Mn(2+)</name>
        <dbReference type="ChEBI" id="CHEBI:29035"/>
    </cofactor>
</comment>
<keyword evidence="11" id="KW-0472">Membrane</keyword>